<reference evidence="2" key="1">
    <citation type="submission" date="2021-06" db="EMBL/GenBank/DDBJ databases">
        <title>Parelaphostrongylus tenuis whole genome reference sequence.</title>
        <authorList>
            <person name="Garwood T.J."/>
            <person name="Larsen P.A."/>
            <person name="Fountain-Jones N.M."/>
            <person name="Garbe J.R."/>
            <person name="Macchietto M.G."/>
            <person name="Kania S.A."/>
            <person name="Gerhold R.W."/>
            <person name="Richards J.E."/>
            <person name="Wolf T.M."/>
        </authorList>
    </citation>
    <scope>NUCLEOTIDE SEQUENCE</scope>
    <source>
        <strain evidence="2">MNPRO001-30</strain>
        <tissue evidence="2">Meninges</tissue>
    </source>
</reference>
<name>A0AAD5WGV3_PARTN</name>
<accession>A0AAD5WGV3</accession>
<dbReference type="Proteomes" id="UP001196413">
    <property type="component" value="Unassembled WGS sequence"/>
</dbReference>
<proteinExistence type="predicted"/>
<comment type="caution">
    <text evidence="2">The sequence shown here is derived from an EMBL/GenBank/DDBJ whole genome shotgun (WGS) entry which is preliminary data.</text>
</comment>
<keyword evidence="3" id="KW-1185">Reference proteome</keyword>
<evidence type="ECO:0000313" key="3">
    <source>
        <dbReference type="Proteomes" id="UP001196413"/>
    </source>
</evidence>
<gene>
    <name evidence="2" type="ORF">KIN20_031525</name>
</gene>
<protein>
    <submittedName>
        <fullName evidence="2">Uncharacterized protein</fullName>
    </submittedName>
</protein>
<dbReference type="EMBL" id="JAHQIW010006698">
    <property type="protein sequence ID" value="KAJ1369919.1"/>
    <property type="molecule type" value="Genomic_DNA"/>
</dbReference>
<feature type="compositionally biased region" description="Polar residues" evidence="1">
    <location>
        <begin position="22"/>
        <end position="63"/>
    </location>
</feature>
<dbReference type="AlphaFoldDB" id="A0AAD5WGV3"/>
<evidence type="ECO:0000313" key="2">
    <source>
        <dbReference type="EMBL" id="KAJ1369919.1"/>
    </source>
</evidence>
<feature type="region of interest" description="Disordered" evidence="1">
    <location>
        <begin position="22"/>
        <end position="70"/>
    </location>
</feature>
<sequence length="70" mass="8046">MVLQLTFLRFRSGDWEVKLPTSQSAKHLHTSSKNITKSRFQSHRPPQNNFKRAPLSCSNGDQPNSDHHDC</sequence>
<evidence type="ECO:0000256" key="1">
    <source>
        <dbReference type="SAM" id="MobiDB-lite"/>
    </source>
</evidence>
<organism evidence="2 3">
    <name type="scientific">Parelaphostrongylus tenuis</name>
    <name type="common">Meningeal worm</name>
    <dbReference type="NCBI Taxonomy" id="148309"/>
    <lineage>
        <taxon>Eukaryota</taxon>
        <taxon>Metazoa</taxon>
        <taxon>Ecdysozoa</taxon>
        <taxon>Nematoda</taxon>
        <taxon>Chromadorea</taxon>
        <taxon>Rhabditida</taxon>
        <taxon>Rhabditina</taxon>
        <taxon>Rhabditomorpha</taxon>
        <taxon>Strongyloidea</taxon>
        <taxon>Metastrongylidae</taxon>
        <taxon>Parelaphostrongylus</taxon>
    </lineage>
</organism>